<keyword evidence="1" id="KW-0812">Transmembrane</keyword>
<dbReference type="Gene3D" id="3.30.70.270">
    <property type="match status" value="1"/>
</dbReference>
<dbReference type="InterPro" id="IPR043128">
    <property type="entry name" value="Rev_trsase/Diguanyl_cyclase"/>
</dbReference>
<protein>
    <submittedName>
        <fullName evidence="3">Conserved domain protein</fullName>
    </submittedName>
</protein>
<accession>Q6HU31</accession>
<dbReference type="GeneID" id="45023885"/>
<keyword evidence="1" id="KW-1133">Transmembrane helix</keyword>
<accession>E9R6V4</accession>
<dbReference type="OMA" id="NQLYQHR"/>
<dbReference type="RefSeq" id="WP_000680822.1">
    <property type="nucleotide sequence ID" value="NZ_AP014833.1"/>
</dbReference>
<accession>E9R6V3</accession>
<evidence type="ECO:0000259" key="2">
    <source>
        <dbReference type="PROSITE" id="PS50887"/>
    </source>
</evidence>
<dbReference type="AlphaFoldDB" id="A0A384LB36"/>
<dbReference type="OrthoDB" id="2696854at2"/>
<evidence type="ECO:0000313" key="3">
    <source>
        <dbReference type="EMBL" id="AAT33330.1"/>
    </source>
</evidence>
<evidence type="ECO:0000256" key="1">
    <source>
        <dbReference type="SAM" id="Phobius"/>
    </source>
</evidence>
<gene>
    <name evidence="3" type="ordered locus">GBAA_4213</name>
</gene>
<dbReference type="Proteomes" id="UP000000594">
    <property type="component" value="Chromosome"/>
</dbReference>
<dbReference type="InterPro" id="IPR000160">
    <property type="entry name" value="GGDEF_dom"/>
</dbReference>
<name>A0A384LB36_BACAN</name>
<dbReference type="PATRIC" id="fig|1392.232.peg.1776"/>
<accession>A0A0F7RCP9</accession>
<accession>Q6KNB4</accession>
<dbReference type="InterPro" id="IPR029787">
    <property type="entry name" value="Nucleotide_cyclase"/>
</dbReference>
<feature type="domain" description="GGDEF" evidence="2">
    <location>
        <begin position="94"/>
        <end position="206"/>
    </location>
</feature>
<dbReference type="EMBL" id="AE017334">
    <property type="protein sequence ID" value="AAT33330.1"/>
    <property type="molecule type" value="Genomic_DNA"/>
</dbReference>
<proteinExistence type="predicted"/>
<keyword evidence="1" id="KW-0472">Membrane</keyword>
<accession>Q81MN4</accession>
<organism evidence="3 4">
    <name type="scientific">Bacillus anthracis</name>
    <name type="common">anthrax bacterium</name>
    <dbReference type="NCBI Taxonomy" id="1392"/>
    <lineage>
        <taxon>Bacteria</taxon>
        <taxon>Bacillati</taxon>
        <taxon>Bacillota</taxon>
        <taxon>Bacilli</taxon>
        <taxon>Bacillales</taxon>
        <taxon>Bacillaceae</taxon>
        <taxon>Bacillus</taxon>
        <taxon>Bacillus cereus group</taxon>
    </lineage>
</organism>
<reference evidence="3 4" key="1">
    <citation type="journal article" date="2009" name="J. Bacteriol.">
        <title>The complete genome sequence of Bacillus anthracis Ames 'Ancestor'.</title>
        <authorList>
            <person name="Ravel J."/>
            <person name="Jiang L."/>
            <person name="Stanley S.T."/>
            <person name="Wilson M.R."/>
            <person name="Decker R.S."/>
            <person name="Read T.D."/>
            <person name="Worsham P."/>
            <person name="Keim P.S."/>
            <person name="Salzberg S.L."/>
            <person name="Fraser-Liggett C.M."/>
            <person name="Rasko D.A."/>
        </authorList>
    </citation>
    <scope>NUCLEOTIDE SEQUENCE [LARGE SCALE GENOMIC DNA]</scope>
    <source>
        <strain evidence="4">Ames ancestor</strain>
    </source>
</reference>
<feature type="transmembrane region" description="Helical" evidence="1">
    <location>
        <begin position="7"/>
        <end position="24"/>
    </location>
</feature>
<dbReference type="PROSITE" id="PS50887">
    <property type="entry name" value="GGDEF"/>
    <property type="match status" value="1"/>
</dbReference>
<evidence type="ECO:0000313" key="4">
    <source>
        <dbReference type="Proteomes" id="UP000000594"/>
    </source>
</evidence>
<keyword evidence="4" id="KW-1185">Reference proteome</keyword>
<feature type="transmembrane region" description="Helical" evidence="1">
    <location>
        <begin position="36"/>
        <end position="54"/>
    </location>
</feature>
<dbReference type="Pfam" id="PF00990">
    <property type="entry name" value="GGDEF"/>
    <property type="match status" value="1"/>
</dbReference>
<dbReference type="SUPFAM" id="SSF55073">
    <property type="entry name" value="Nucleotide cyclase"/>
    <property type="match status" value="1"/>
</dbReference>
<accession>A0A384LB36</accession>
<dbReference type="KEGG" id="bar:GBAA_4213"/>
<sequence length="206" mass="23742">MKHKGKISGLLLGNTVAVTEWIALQDVITKLDSRSFYTVFIIYILQMILSYYFGHWYDKKASEQVDMEVGGMASNDFVVDFFKKVAALTERDSHNITVYILSVKEWKELKETVQEKKMESTIVKTIRKGDVVTRWDENKYVIVAIDNGHEKSTITNRLMKNIESEIENGLLSMTLLFGAASYPIEGKAFEELLRKAQNQLYQNRNL</sequence>